<name>A0AAD9XXC2_COLKA</name>
<dbReference type="Proteomes" id="UP001281614">
    <property type="component" value="Unassembled WGS sequence"/>
</dbReference>
<comment type="caution">
    <text evidence="1">The sequence shown here is derived from an EMBL/GenBank/DDBJ whole genome shotgun (WGS) entry which is preliminary data.</text>
</comment>
<keyword evidence="2" id="KW-1185">Reference proteome</keyword>
<sequence length="429" mass="47515">MTGRVEDDTMEDVASQLPRDLGIGNNTSVVDVTMNDVATSTAKQGESAQANSSYATQSANDTAMADNTTMGDLTMGEVVASTPKYNRISTIQPSGNLVQGKDTTMADGTSLRDATMGDFTSSTPKARITAKNEPATGAHDPRNDISRMEAIAATLHPRPFPVIPCSSTVEATPPEGPRLAIFDYYGSEMVDLIVGPQGRKISVHLNMLLVNPDCTRFRETLQHQKNSKGVKKLRLNDHPDAVGLMVQFLYTGKVPFVPRRLLQKHTSAAATTPTADDAERRSQTVRHWHERVQPHLQNVEKIPVFGMSTLRVEAEFLQSKLVHLMVFADKYDMAWLFHDALASYCRGEALFQRDCPLERHVELAYQCAKSRLFPMLIAEYGRFCAAKRGTEIDTMFHGYLPEFVADVKVKKAEGKPVPGIIDRFLRMQI</sequence>
<dbReference type="AlphaFoldDB" id="A0AAD9XXC2"/>
<gene>
    <name evidence="1" type="ORF">CKAH01_10954</name>
</gene>
<accession>A0AAD9XXC2</accession>
<dbReference type="InterPro" id="IPR011333">
    <property type="entry name" value="SKP1/BTB/POZ_sf"/>
</dbReference>
<protein>
    <recommendedName>
        <fullName evidence="3">BTB domain-containing protein</fullName>
    </recommendedName>
</protein>
<evidence type="ECO:0008006" key="3">
    <source>
        <dbReference type="Google" id="ProtNLM"/>
    </source>
</evidence>
<dbReference type="Gene3D" id="3.30.710.10">
    <property type="entry name" value="Potassium Channel Kv1.1, Chain A"/>
    <property type="match status" value="1"/>
</dbReference>
<reference evidence="1" key="1">
    <citation type="submission" date="2023-02" db="EMBL/GenBank/DDBJ databases">
        <title>Colletotrichum kahawae CIFC_Que2 genome sequencing and assembly.</title>
        <authorList>
            <person name="Baroncelli R."/>
        </authorList>
    </citation>
    <scope>NUCLEOTIDE SEQUENCE</scope>
    <source>
        <strain evidence="1">CIFC_Que2</strain>
    </source>
</reference>
<organism evidence="1 2">
    <name type="scientific">Colletotrichum kahawae</name>
    <name type="common">Coffee berry disease fungus</name>
    <dbReference type="NCBI Taxonomy" id="34407"/>
    <lineage>
        <taxon>Eukaryota</taxon>
        <taxon>Fungi</taxon>
        <taxon>Dikarya</taxon>
        <taxon>Ascomycota</taxon>
        <taxon>Pezizomycotina</taxon>
        <taxon>Sordariomycetes</taxon>
        <taxon>Hypocreomycetidae</taxon>
        <taxon>Glomerellales</taxon>
        <taxon>Glomerellaceae</taxon>
        <taxon>Colletotrichum</taxon>
        <taxon>Colletotrichum gloeosporioides species complex</taxon>
    </lineage>
</organism>
<evidence type="ECO:0000313" key="1">
    <source>
        <dbReference type="EMBL" id="KAK2728482.1"/>
    </source>
</evidence>
<dbReference type="CDD" id="cd18186">
    <property type="entry name" value="BTB_POZ_ZBTB_KLHL-like"/>
    <property type="match status" value="1"/>
</dbReference>
<evidence type="ECO:0000313" key="2">
    <source>
        <dbReference type="Proteomes" id="UP001281614"/>
    </source>
</evidence>
<dbReference type="EMBL" id="VYYT01000880">
    <property type="protein sequence ID" value="KAK2728482.1"/>
    <property type="molecule type" value="Genomic_DNA"/>
</dbReference>
<proteinExistence type="predicted"/>